<evidence type="ECO:0000256" key="11">
    <source>
        <dbReference type="ARBA" id="ARBA00048841"/>
    </source>
</evidence>
<evidence type="ECO:0000256" key="15">
    <source>
        <dbReference type="RuleBase" id="RU000579"/>
    </source>
</evidence>
<sequence>MEAGRSKLIVVGCGGVGLALLEQIALLEKQDKHSVAVVAVIDSKHALCSGIPEGRQLTADTLYEIISCKRQGKDLGSVKRVDRGEFNFHENGAEMLKTLVNSCEEFRHSRLIFADCTASDSTAAVLLEAVQNGAGIALANKKPITGPYDVYTALTQQGKSFRAESTCGAGMPLIATVTRLVRSGDKISKMAGALSGTLGYVMSGLEDGKAFSQVVREAKAAGYTEPDPRDDLSGTDVARKALILARLQGWRLELADVTVESLFPTEMGPDSMPLNNFMNEGLLALDAPIAKRVEEAAASDGALRYAATVQDGKCTVGLVVVPKQSALGQLRGTDNLLEVCSGCYNPNPLVLQGRGAGTETTASGILADILELDDCLPPVPEPEPEPACDNCFYGFVL</sequence>
<dbReference type="InterPro" id="IPR036291">
    <property type="entry name" value="NAD(P)-bd_dom_sf"/>
</dbReference>
<accession>A0AAE0LH39</accession>
<evidence type="ECO:0000256" key="4">
    <source>
        <dbReference type="ARBA" id="ARBA00006753"/>
    </source>
</evidence>
<dbReference type="PIRSF" id="PIRSF036497">
    <property type="entry name" value="HDH_short"/>
    <property type="match status" value="1"/>
</dbReference>
<proteinExistence type="inferred from homology"/>
<dbReference type="PANTHER" id="PTHR43070:SF3">
    <property type="entry name" value="HOMOSERINE DEHYDROGENASE"/>
    <property type="match status" value="1"/>
</dbReference>
<feature type="binding site" evidence="14">
    <location>
        <position position="225"/>
    </location>
    <ligand>
        <name>L-homoserine</name>
        <dbReference type="ChEBI" id="CHEBI:57476"/>
    </ligand>
</feature>
<dbReference type="InterPro" id="IPR011147">
    <property type="entry name" value="Bifunc_Aspkin/hSer_DH"/>
</dbReference>
<reference evidence="18 19" key="1">
    <citation type="journal article" date="2015" name="Genome Biol. Evol.">
        <title>Comparative Genomics of a Bacterivorous Green Alga Reveals Evolutionary Causalities and Consequences of Phago-Mixotrophic Mode of Nutrition.</title>
        <authorList>
            <person name="Burns J.A."/>
            <person name="Paasch A."/>
            <person name="Narechania A."/>
            <person name="Kim E."/>
        </authorList>
    </citation>
    <scope>NUCLEOTIDE SEQUENCE [LARGE SCALE GENOMIC DNA]</scope>
    <source>
        <strain evidence="18 19">PLY_AMNH</strain>
    </source>
</reference>
<evidence type="ECO:0000256" key="1">
    <source>
        <dbReference type="ARBA" id="ARBA00001920"/>
    </source>
</evidence>
<evidence type="ECO:0000313" key="19">
    <source>
        <dbReference type="Proteomes" id="UP001190700"/>
    </source>
</evidence>
<comment type="catalytic activity">
    <reaction evidence="11">
        <text>L-homoserine + NADP(+) = L-aspartate 4-semialdehyde + NADPH + H(+)</text>
        <dbReference type="Rhea" id="RHEA:15761"/>
        <dbReference type="ChEBI" id="CHEBI:15378"/>
        <dbReference type="ChEBI" id="CHEBI:57476"/>
        <dbReference type="ChEBI" id="CHEBI:57783"/>
        <dbReference type="ChEBI" id="CHEBI:58349"/>
        <dbReference type="ChEBI" id="CHEBI:537519"/>
        <dbReference type="EC" id="1.1.1.3"/>
    </reaction>
    <physiologicalReaction direction="right-to-left" evidence="11">
        <dbReference type="Rhea" id="RHEA:15763"/>
    </physiologicalReaction>
</comment>
<dbReference type="InterPro" id="IPR019811">
    <property type="entry name" value="HDH_CS"/>
</dbReference>
<feature type="domain" description="Homoserine dehydrogenase catalytic" evidence="17">
    <location>
        <begin position="172"/>
        <end position="370"/>
    </location>
</feature>
<dbReference type="PANTHER" id="PTHR43070">
    <property type="match status" value="1"/>
</dbReference>
<dbReference type="GO" id="GO:0009086">
    <property type="term" value="P:methionine biosynthetic process"/>
    <property type="evidence" value="ECO:0007669"/>
    <property type="project" value="UniProtKB-KW"/>
</dbReference>
<evidence type="ECO:0000256" key="5">
    <source>
        <dbReference type="ARBA" id="ARBA00013213"/>
    </source>
</evidence>
<feature type="binding site" evidence="14">
    <location>
        <position position="117"/>
    </location>
    <ligand>
        <name>NADPH</name>
        <dbReference type="ChEBI" id="CHEBI:57783"/>
    </ligand>
</feature>
<evidence type="ECO:0000256" key="6">
    <source>
        <dbReference type="ARBA" id="ARBA00022605"/>
    </source>
</evidence>
<evidence type="ECO:0000256" key="14">
    <source>
        <dbReference type="PIRSR" id="PIRSR036497-2"/>
    </source>
</evidence>
<dbReference type="GO" id="GO:0009088">
    <property type="term" value="P:threonine biosynthetic process"/>
    <property type="evidence" value="ECO:0007669"/>
    <property type="project" value="UniProtKB-KW"/>
</dbReference>
<keyword evidence="19" id="KW-1185">Reference proteome</keyword>
<dbReference type="InterPro" id="IPR001342">
    <property type="entry name" value="HDH_cat"/>
</dbReference>
<keyword evidence="7 12" id="KW-0791">Threonine biosynthesis</keyword>
<comment type="similarity">
    <text evidence="4 12 16">Belongs to the homoserine dehydrogenase family.</text>
</comment>
<keyword evidence="9 12" id="KW-0560">Oxidoreductase</keyword>
<evidence type="ECO:0000256" key="10">
    <source>
        <dbReference type="ARBA" id="ARBA00023167"/>
    </source>
</evidence>
<evidence type="ECO:0000256" key="8">
    <source>
        <dbReference type="ARBA" id="ARBA00022857"/>
    </source>
</evidence>
<evidence type="ECO:0000256" key="16">
    <source>
        <dbReference type="RuleBase" id="RU004171"/>
    </source>
</evidence>
<feature type="binding site" evidence="14">
    <location>
        <position position="141"/>
    </location>
    <ligand>
        <name>NADPH</name>
        <dbReference type="ChEBI" id="CHEBI:57783"/>
    </ligand>
</feature>
<comment type="pathway">
    <text evidence="2 15">Amino-acid biosynthesis; L-threonine biosynthesis; L-threonine from L-aspartate: step 3/5.</text>
</comment>
<keyword evidence="10 12" id="KW-0486">Methionine biosynthesis</keyword>
<dbReference type="Gene3D" id="3.40.50.720">
    <property type="entry name" value="NAD(P)-binding Rossmann-like Domain"/>
    <property type="match status" value="1"/>
</dbReference>
<evidence type="ECO:0000313" key="18">
    <source>
        <dbReference type="EMBL" id="KAK3284569.1"/>
    </source>
</evidence>
<dbReference type="EC" id="1.1.1.3" evidence="5 12"/>
<evidence type="ECO:0000256" key="13">
    <source>
        <dbReference type="PIRSR" id="PIRSR036497-1"/>
    </source>
</evidence>
<evidence type="ECO:0000256" key="9">
    <source>
        <dbReference type="ARBA" id="ARBA00023002"/>
    </source>
</evidence>
<dbReference type="SUPFAM" id="SSF51735">
    <property type="entry name" value="NAD(P)-binding Rossmann-fold domains"/>
    <property type="match status" value="1"/>
</dbReference>
<dbReference type="Pfam" id="PF00742">
    <property type="entry name" value="Homoserine_dh"/>
    <property type="match status" value="1"/>
</dbReference>
<comment type="caution">
    <text evidence="18">The sequence shown here is derived from an EMBL/GenBank/DDBJ whole genome shotgun (WGS) entry which is preliminary data.</text>
</comment>
<evidence type="ECO:0000256" key="2">
    <source>
        <dbReference type="ARBA" id="ARBA00005056"/>
    </source>
</evidence>
<evidence type="ECO:0000256" key="7">
    <source>
        <dbReference type="ARBA" id="ARBA00022697"/>
    </source>
</evidence>
<name>A0AAE0LH39_9CHLO</name>
<protein>
    <recommendedName>
        <fullName evidence="5 12">Homoserine dehydrogenase</fullName>
        <shortName evidence="12">HDH</shortName>
        <ecNumber evidence="5 12">1.1.1.3</ecNumber>
    </recommendedName>
</protein>
<dbReference type="AlphaFoldDB" id="A0AAE0LH39"/>
<dbReference type="EMBL" id="LGRX02002248">
    <property type="protein sequence ID" value="KAK3284569.1"/>
    <property type="molecule type" value="Genomic_DNA"/>
</dbReference>
<dbReference type="PROSITE" id="PS01042">
    <property type="entry name" value="HOMOSER_DHGENASE"/>
    <property type="match status" value="1"/>
</dbReference>
<keyword evidence="6 12" id="KW-0028">Amino-acid biosynthesis</keyword>
<evidence type="ECO:0000259" key="17">
    <source>
        <dbReference type="Pfam" id="PF00742"/>
    </source>
</evidence>
<dbReference type="InterPro" id="IPR022697">
    <property type="entry name" value="HDH_short"/>
</dbReference>
<comment type="cofactor">
    <cofactor evidence="1">
        <name>a metal cation</name>
        <dbReference type="ChEBI" id="CHEBI:25213"/>
    </cofactor>
</comment>
<dbReference type="GO" id="GO:0004412">
    <property type="term" value="F:homoserine dehydrogenase activity"/>
    <property type="evidence" value="ECO:0007669"/>
    <property type="project" value="UniProtKB-EC"/>
</dbReference>
<comment type="pathway">
    <text evidence="3 15">Amino-acid biosynthesis; L-methionine biosynthesis via de novo pathway; L-homoserine from L-aspartate: step 3/3.</text>
</comment>
<dbReference type="SUPFAM" id="SSF55347">
    <property type="entry name" value="Glyceraldehyde-3-phosphate dehydrogenase-like, C-terminal domain"/>
    <property type="match status" value="1"/>
</dbReference>
<organism evidence="18 19">
    <name type="scientific">Cymbomonas tetramitiformis</name>
    <dbReference type="NCBI Taxonomy" id="36881"/>
    <lineage>
        <taxon>Eukaryota</taxon>
        <taxon>Viridiplantae</taxon>
        <taxon>Chlorophyta</taxon>
        <taxon>Pyramimonadophyceae</taxon>
        <taxon>Pyramimonadales</taxon>
        <taxon>Pyramimonadaceae</taxon>
        <taxon>Cymbomonas</taxon>
    </lineage>
</organism>
<keyword evidence="8 12" id="KW-0521">NADP</keyword>
<feature type="binding site" evidence="14">
    <location>
        <begin position="12"/>
        <end position="17"/>
    </location>
    <ligand>
        <name>NADP(+)</name>
        <dbReference type="ChEBI" id="CHEBI:58349"/>
    </ligand>
</feature>
<gene>
    <name evidence="18" type="ORF">CYMTET_7792</name>
</gene>
<feature type="active site" description="Proton donor" evidence="13">
    <location>
        <position position="240"/>
    </location>
</feature>
<evidence type="ECO:0000256" key="3">
    <source>
        <dbReference type="ARBA" id="ARBA00005062"/>
    </source>
</evidence>
<evidence type="ECO:0000256" key="12">
    <source>
        <dbReference type="PIRNR" id="PIRNR036497"/>
    </source>
</evidence>
<dbReference type="Proteomes" id="UP001190700">
    <property type="component" value="Unassembled WGS sequence"/>
</dbReference>
<dbReference type="Gene3D" id="3.30.360.10">
    <property type="entry name" value="Dihydrodipicolinate Reductase, domain 2"/>
    <property type="match status" value="1"/>
</dbReference>
<dbReference type="FunFam" id="3.30.360.10:FF:000006">
    <property type="entry name" value="Bifunctional aspartokinase/homoserine dehydrogenase"/>
    <property type="match status" value="1"/>
</dbReference>